<dbReference type="InterPro" id="IPR039465">
    <property type="entry name" value="IL-17_rcpt-like"/>
</dbReference>
<evidence type="ECO:0000313" key="15">
    <source>
        <dbReference type="EMBL" id="TFJ98969.1"/>
    </source>
</evidence>
<sequence>MGRPAPCALLLAAVLLLAGPRAGAPRPRVTANFACRVRADSALLRPRCHQKEQDGAALSPPALALSTARLCQGSRDCQPCVRVRLALHTAGLGSVCGLQLDFLVLGSNRGSWLKVWRRHPEAAGSLWQVQFDCFPVESGRRVLVSLGTVPDRGLSLNQSHLVPAEPAGPEFSYAWHPEARAIEVSVPEGRALTVRLCHQLALECEELSTPFPRQVPVSGGHSIVLPYEFLLPCLCIEASYLHRDSLRTKRCPFQAQPAAYGSELWASMQFHDYSASSEANMVMVLSARCPLHPTATLCWKQSDTGACLSVPNSTAMESNQAYTVEKVDVHPLLCFKFSFGNSSHVECPHRPDTAWNVSVSVRFLQLLLHVTSTVPASFSAALCRRQGSRCEPEAPVYTVTSPESFGPRELTLLLPLQVLGGCVLVWRSDVQFARKQLLCPDVARKRFGLLALGLALALGLLGTVLLMNYRSLQKLATAPRGRRPILLVYSPDSEEHKILVCALADVLRSALGCDVRLDLWEAGSVGRLGALPWLYVQRELVAREQGTVLLLWSQGSTRLYQLWRGAAAGSSGSPDPHDLFGAAMSCLQSELQLGGGAGQLGDWALAYFGELCSRRDVPPALCLLPCYRLPRELPGLARLLQGSARPPAWLRPSTLLHRLLMAEKRKCLQGRVELCRLQQPKGAPLARLPARQVGPSPCAPPARPTSQRPSCT</sequence>
<accession>A0A4D9DUX5</accession>
<dbReference type="PROSITE" id="PS51534">
    <property type="entry name" value="SEFIR"/>
    <property type="match status" value="1"/>
</dbReference>
<evidence type="ECO:0000256" key="1">
    <source>
        <dbReference type="ARBA" id="ARBA00004162"/>
    </source>
</evidence>
<dbReference type="GO" id="GO:0005886">
    <property type="term" value="C:plasma membrane"/>
    <property type="evidence" value="ECO:0007669"/>
    <property type="project" value="UniProtKB-SubCell"/>
</dbReference>
<feature type="domain" description="SEFIR" evidence="14">
    <location>
        <begin position="482"/>
        <end position="638"/>
    </location>
</feature>
<dbReference type="InterPro" id="IPR013568">
    <property type="entry name" value="SEFIR_dom"/>
</dbReference>
<dbReference type="Proteomes" id="UP000297703">
    <property type="component" value="Unassembled WGS sequence"/>
</dbReference>
<evidence type="ECO:0000313" key="16">
    <source>
        <dbReference type="Proteomes" id="UP000297703"/>
    </source>
</evidence>
<evidence type="ECO:0000256" key="6">
    <source>
        <dbReference type="ARBA" id="ARBA00022989"/>
    </source>
</evidence>
<reference evidence="15 16" key="1">
    <citation type="submission" date="2019-04" db="EMBL/GenBank/DDBJ databases">
        <title>Draft genome of the big-headed turtle Platysternon megacephalum.</title>
        <authorList>
            <person name="Gong S."/>
        </authorList>
    </citation>
    <scope>NUCLEOTIDE SEQUENCE [LARGE SCALE GENOMIC DNA]</scope>
    <source>
        <strain evidence="15">DO16091913</strain>
        <tissue evidence="15">Muscle</tissue>
    </source>
</reference>
<keyword evidence="6 12" id="KW-1133">Transmembrane helix</keyword>
<keyword evidence="9" id="KW-0325">Glycoprotein</keyword>
<evidence type="ECO:0000256" key="11">
    <source>
        <dbReference type="SAM" id="MobiDB-lite"/>
    </source>
</evidence>
<evidence type="ECO:0000256" key="12">
    <source>
        <dbReference type="SAM" id="Phobius"/>
    </source>
</evidence>
<evidence type="ECO:0000256" key="13">
    <source>
        <dbReference type="SAM" id="SignalP"/>
    </source>
</evidence>
<organism evidence="15 16">
    <name type="scientific">Platysternon megacephalum</name>
    <name type="common">big-headed turtle</name>
    <dbReference type="NCBI Taxonomy" id="55544"/>
    <lineage>
        <taxon>Eukaryota</taxon>
        <taxon>Metazoa</taxon>
        <taxon>Chordata</taxon>
        <taxon>Craniata</taxon>
        <taxon>Vertebrata</taxon>
        <taxon>Euteleostomi</taxon>
        <taxon>Archelosauria</taxon>
        <taxon>Testudinata</taxon>
        <taxon>Testudines</taxon>
        <taxon>Cryptodira</taxon>
        <taxon>Durocryptodira</taxon>
        <taxon>Testudinoidea</taxon>
        <taxon>Platysternidae</taxon>
        <taxon>Platysternon</taxon>
    </lineage>
</organism>
<dbReference type="GO" id="GO:0006954">
    <property type="term" value="P:inflammatory response"/>
    <property type="evidence" value="ECO:0007669"/>
    <property type="project" value="UniProtKB-KW"/>
</dbReference>
<proteinExistence type="predicted"/>
<dbReference type="Pfam" id="PF15037">
    <property type="entry name" value="IL17_R_N"/>
    <property type="match status" value="1"/>
</dbReference>
<evidence type="ECO:0000256" key="8">
    <source>
        <dbReference type="ARBA" id="ARBA00023170"/>
    </source>
</evidence>
<protein>
    <submittedName>
        <fullName evidence="15">Interleukin-17 receptor E</fullName>
    </submittedName>
</protein>
<evidence type="ECO:0000256" key="9">
    <source>
        <dbReference type="ARBA" id="ARBA00023180"/>
    </source>
</evidence>
<evidence type="ECO:0000259" key="14">
    <source>
        <dbReference type="PROSITE" id="PS51534"/>
    </source>
</evidence>
<gene>
    <name evidence="15" type="ORF">DR999_PMT19068</name>
</gene>
<dbReference type="GO" id="GO:0030368">
    <property type="term" value="F:interleukin-17 receptor activity"/>
    <property type="evidence" value="ECO:0007669"/>
    <property type="project" value="InterPro"/>
</dbReference>
<dbReference type="EMBL" id="QXTE01000358">
    <property type="protein sequence ID" value="TFJ98969.1"/>
    <property type="molecule type" value="Genomic_DNA"/>
</dbReference>
<dbReference type="Gene3D" id="3.40.50.11530">
    <property type="match status" value="1"/>
</dbReference>
<keyword evidence="8 15" id="KW-0675">Receptor</keyword>
<comment type="caution">
    <text evidence="15">The sequence shown here is derived from an EMBL/GenBank/DDBJ whole genome shotgun (WGS) entry which is preliminary data.</text>
</comment>
<keyword evidence="7 12" id="KW-0472">Membrane</keyword>
<keyword evidence="5 13" id="KW-0732">Signal</keyword>
<keyword evidence="10" id="KW-0395">Inflammatory response</keyword>
<evidence type="ECO:0000256" key="7">
    <source>
        <dbReference type="ARBA" id="ARBA00023136"/>
    </source>
</evidence>
<dbReference type="STRING" id="55544.A0A4D9DUX5"/>
<feature type="transmembrane region" description="Helical" evidence="12">
    <location>
        <begin position="410"/>
        <end position="426"/>
    </location>
</feature>
<keyword evidence="3" id="KW-1003">Cell membrane</keyword>
<reference evidence="15 16" key="2">
    <citation type="submission" date="2019-04" db="EMBL/GenBank/DDBJ databases">
        <title>The genome sequence of big-headed turtle.</title>
        <authorList>
            <person name="Gong S."/>
        </authorList>
    </citation>
    <scope>NUCLEOTIDE SEQUENCE [LARGE SCALE GENOMIC DNA]</scope>
    <source>
        <strain evidence="15">DO16091913</strain>
        <tissue evidence="15">Muscle</tissue>
    </source>
</reference>
<keyword evidence="4 12" id="KW-0812">Transmembrane</keyword>
<evidence type="ECO:0000256" key="4">
    <source>
        <dbReference type="ARBA" id="ARBA00022692"/>
    </source>
</evidence>
<evidence type="ECO:0000256" key="2">
    <source>
        <dbReference type="ARBA" id="ARBA00004479"/>
    </source>
</evidence>
<evidence type="ECO:0000256" key="5">
    <source>
        <dbReference type="ARBA" id="ARBA00022729"/>
    </source>
</evidence>
<dbReference type="Pfam" id="PF08357">
    <property type="entry name" value="SEFIR"/>
    <property type="match status" value="1"/>
</dbReference>
<dbReference type="PANTHER" id="PTHR15583:SF5">
    <property type="entry name" value="INTERLEUKIN-17 RECEPTOR E"/>
    <property type="match status" value="1"/>
</dbReference>
<evidence type="ECO:0000256" key="10">
    <source>
        <dbReference type="ARBA" id="ARBA00023198"/>
    </source>
</evidence>
<keyword evidence="16" id="KW-1185">Reference proteome</keyword>
<feature type="region of interest" description="Disordered" evidence="11">
    <location>
        <begin position="686"/>
        <end position="712"/>
    </location>
</feature>
<evidence type="ECO:0000256" key="3">
    <source>
        <dbReference type="ARBA" id="ARBA00022475"/>
    </source>
</evidence>
<feature type="transmembrane region" description="Helical" evidence="12">
    <location>
        <begin position="447"/>
        <end position="469"/>
    </location>
</feature>
<dbReference type="AlphaFoldDB" id="A0A4D9DUX5"/>
<dbReference type="InterPro" id="IPR027841">
    <property type="entry name" value="IL-17_rcpt_C/E_N"/>
</dbReference>
<feature type="signal peptide" evidence="13">
    <location>
        <begin position="1"/>
        <end position="23"/>
    </location>
</feature>
<dbReference type="PANTHER" id="PTHR15583">
    <property type="entry name" value="INTERLEUKIN-17 RECEPTOR"/>
    <property type="match status" value="1"/>
</dbReference>
<feature type="chain" id="PRO_5020026104" evidence="13">
    <location>
        <begin position="24"/>
        <end position="712"/>
    </location>
</feature>
<dbReference type="OrthoDB" id="9894203at2759"/>
<name>A0A4D9DUX5_9SAUR</name>
<comment type="subcellular location">
    <subcellularLocation>
        <location evidence="1">Cell membrane</location>
        <topology evidence="1">Single-pass membrane protein</topology>
    </subcellularLocation>
    <subcellularLocation>
        <location evidence="2">Membrane</location>
        <topology evidence="2">Single-pass type I membrane protein</topology>
    </subcellularLocation>
</comment>